<reference evidence="16" key="1">
    <citation type="journal article" date="2019" name="Zootaxa">
        <title>First record of Larsonella pumilus (Teleostei: Gobiidae) from Japan, with phylogenetic placement of the genus Larsonella.</title>
        <authorList>
            <person name="Hanahara N."/>
            <person name="Higashiji T."/>
            <person name="Shinzato C."/>
            <person name="Koyanagi R."/>
            <person name="Maeda K."/>
        </authorList>
    </citation>
    <scope>NUCLEOTIDE SEQUENCE</scope>
</reference>
<dbReference type="Pfam" id="PF00499">
    <property type="entry name" value="Oxidored_q3"/>
    <property type="match status" value="1"/>
</dbReference>
<keyword evidence="7 15" id="KW-0812">Transmembrane</keyword>
<proteinExistence type="inferred from homology"/>
<protein>
    <recommendedName>
        <fullName evidence="4 15">NADH-ubiquinone oxidoreductase chain 6</fullName>
        <ecNumber evidence="3 15">7.1.1.2</ecNumber>
    </recommendedName>
</protein>
<feature type="transmembrane region" description="Helical" evidence="15">
    <location>
        <begin position="12"/>
        <end position="36"/>
    </location>
</feature>
<evidence type="ECO:0000256" key="8">
    <source>
        <dbReference type="ARBA" id="ARBA00022967"/>
    </source>
</evidence>
<evidence type="ECO:0000313" key="16">
    <source>
        <dbReference type="EMBL" id="BBH37212.1"/>
    </source>
</evidence>
<comment type="catalytic activity">
    <reaction evidence="14 15">
        <text>a ubiquinone + NADH + 5 H(+)(in) = a ubiquinol + NAD(+) + 4 H(+)(out)</text>
        <dbReference type="Rhea" id="RHEA:29091"/>
        <dbReference type="Rhea" id="RHEA-COMP:9565"/>
        <dbReference type="Rhea" id="RHEA-COMP:9566"/>
        <dbReference type="ChEBI" id="CHEBI:15378"/>
        <dbReference type="ChEBI" id="CHEBI:16389"/>
        <dbReference type="ChEBI" id="CHEBI:17976"/>
        <dbReference type="ChEBI" id="CHEBI:57540"/>
        <dbReference type="ChEBI" id="CHEBI:57945"/>
        <dbReference type="EC" id="7.1.1.2"/>
    </reaction>
</comment>
<keyword evidence="5 15" id="KW-0813">Transport</keyword>
<dbReference type="InterPro" id="IPR042106">
    <property type="entry name" value="Nuo/plastoQ_OxRdtase_6_NuoJ"/>
</dbReference>
<gene>
    <name evidence="16" type="primary">ND6</name>
</gene>
<accession>A0A5K7TNB8</accession>
<keyword evidence="10 15" id="KW-1133">Transmembrane helix</keyword>
<feature type="transmembrane region" description="Helical" evidence="15">
    <location>
        <begin position="91"/>
        <end position="116"/>
    </location>
</feature>
<organism evidence="16">
    <name type="scientific">Priolepis semidoliata</name>
    <name type="common">half-barred goby</name>
    <dbReference type="NCBI Taxonomy" id="1156130"/>
    <lineage>
        <taxon>Eukaryota</taxon>
        <taxon>Metazoa</taxon>
        <taxon>Chordata</taxon>
        <taxon>Craniata</taxon>
        <taxon>Vertebrata</taxon>
        <taxon>Euteleostomi</taxon>
        <taxon>Actinopterygii</taxon>
        <taxon>Neopterygii</taxon>
        <taxon>Teleostei</taxon>
        <taxon>Neoteleostei</taxon>
        <taxon>Acanthomorphata</taxon>
        <taxon>Gobiaria</taxon>
        <taxon>Gobiiformes</taxon>
        <taxon>Gobioidei</taxon>
        <taxon>Gobiidae</taxon>
        <taxon>Gobiinae</taxon>
        <taxon>Priolepis</taxon>
    </lineage>
</organism>
<evidence type="ECO:0000256" key="5">
    <source>
        <dbReference type="ARBA" id="ARBA00022448"/>
    </source>
</evidence>
<evidence type="ECO:0000256" key="9">
    <source>
        <dbReference type="ARBA" id="ARBA00022982"/>
    </source>
</evidence>
<evidence type="ECO:0000256" key="12">
    <source>
        <dbReference type="ARBA" id="ARBA00023128"/>
    </source>
</evidence>
<comment type="similarity">
    <text evidence="2 15">Belongs to the complex I subunit 6 family.</text>
</comment>
<keyword evidence="11 15" id="KW-0520">NAD</keyword>
<evidence type="ECO:0000256" key="13">
    <source>
        <dbReference type="ARBA" id="ARBA00023136"/>
    </source>
</evidence>
<keyword evidence="13 15" id="KW-0472">Membrane</keyword>
<dbReference type="InterPro" id="IPR050269">
    <property type="entry name" value="ComplexI_Subunit6"/>
</dbReference>
<dbReference type="PANTHER" id="PTHR11435">
    <property type="entry name" value="NADH UBIQUINONE OXIDOREDUCTASE SUBUNIT ND6"/>
    <property type="match status" value="1"/>
</dbReference>
<dbReference type="EMBL" id="AP019339">
    <property type="protein sequence ID" value="BBH37199.1"/>
    <property type="molecule type" value="Genomic_DNA"/>
</dbReference>
<feature type="transmembrane region" description="Helical" evidence="15">
    <location>
        <begin position="136"/>
        <end position="160"/>
    </location>
</feature>
<dbReference type="AlphaFoldDB" id="A0A5K7TNB8"/>
<evidence type="ECO:0000256" key="1">
    <source>
        <dbReference type="ARBA" id="ARBA00004225"/>
    </source>
</evidence>
<evidence type="ECO:0000256" key="3">
    <source>
        <dbReference type="ARBA" id="ARBA00012944"/>
    </source>
</evidence>
<evidence type="ECO:0000256" key="10">
    <source>
        <dbReference type="ARBA" id="ARBA00022989"/>
    </source>
</evidence>
<feature type="transmembrane region" description="Helical" evidence="15">
    <location>
        <begin position="42"/>
        <end position="70"/>
    </location>
</feature>
<dbReference type="EMBL" id="AP019340">
    <property type="protein sequence ID" value="BBH37212.1"/>
    <property type="molecule type" value="Genomic_DNA"/>
</dbReference>
<evidence type="ECO:0000256" key="14">
    <source>
        <dbReference type="ARBA" id="ARBA00049551"/>
    </source>
</evidence>
<comment type="function">
    <text evidence="15">Core subunit of the mitochondrial membrane respiratory chain NADH dehydrogenase (Complex I) which catalyzes electron transfer from NADH through the respiratory chain, using ubiquinone as an electron acceptor. Essential for the catalytic activity and assembly of complex I.</text>
</comment>
<keyword evidence="9 15" id="KW-0249">Electron transport</keyword>
<dbReference type="Gene3D" id="1.20.120.1200">
    <property type="entry name" value="NADH-ubiquinone/plastoquinone oxidoreductase chain 6, subunit NuoJ"/>
    <property type="match status" value="1"/>
</dbReference>
<geneLocation type="mitochondrion" evidence="16"/>
<dbReference type="EC" id="7.1.1.2" evidence="3 15"/>
<sequence>MLSVMYMLMSSMLVGVFVVISNSSPYFAALGLVVFAGMGCGLMMACGGTFLALILFLIYLGGMLVVFAYTSALASDPYPEAWENPNFGAGALVYAVGVFGGAGIFWAAWFLGGGFWGGMGDIEVSIMGEEGYGVAALYEGGGGALVVTAWVMLIMLFVVLELTRGGSRGTLRGV</sequence>
<evidence type="ECO:0000256" key="4">
    <source>
        <dbReference type="ARBA" id="ARBA00021095"/>
    </source>
</evidence>
<name>A0A5K7TNB8_9GOBI</name>
<comment type="subcellular location">
    <subcellularLocation>
        <location evidence="1 15">Mitochondrion membrane</location>
        <topology evidence="1 15">Multi-pass membrane protein</topology>
    </subcellularLocation>
</comment>
<keyword evidence="15" id="KW-0830">Ubiquinone</keyword>
<dbReference type="EMBL" id="AP019341">
    <property type="protein sequence ID" value="BBH37225.1"/>
    <property type="molecule type" value="Genomic_DNA"/>
</dbReference>
<dbReference type="GO" id="GO:0031966">
    <property type="term" value="C:mitochondrial membrane"/>
    <property type="evidence" value="ECO:0007669"/>
    <property type="project" value="UniProtKB-SubCell"/>
</dbReference>
<evidence type="ECO:0000256" key="7">
    <source>
        <dbReference type="ARBA" id="ARBA00022692"/>
    </source>
</evidence>
<keyword evidence="8 15" id="KW-1278">Translocase</keyword>
<evidence type="ECO:0000256" key="11">
    <source>
        <dbReference type="ARBA" id="ARBA00023027"/>
    </source>
</evidence>
<evidence type="ECO:0000256" key="6">
    <source>
        <dbReference type="ARBA" id="ARBA00022660"/>
    </source>
</evidence>
<dbReference type="InterPro" id="IPR001457">
    <property type="entry name" value="NADH_UbQ/plastoQ_OxRdtase_su6"/>
</dbReference>
<keyword evidence="12 15" id="KW-0496">Mitochondrion</keyword>
<dbReference type="PANTHER" id="PTHR11435:SF1">
    <property type="entry name" value="NADH-UBIQUINONE OXIDOREDUCTASE CHAIN 6"/>
    <property type="match status" value="1"/>
</dbReference>
<keyword evidence="6 15" id="KW-0679">Respiratory chain</keyword>
<evidence type="ECO:0000256" key="15">
    <source>
        <dbReference type="RuleBase" id="RU004430"/>
    </source>
</evidence>
<dbReference type="EMBL" id="AP019330">
    <property type="protein sequence ID" value="BBH37082.1"/>
    <property type="molecule type" value="Genomic_DNA"/>
</dbReference>
<dbReference type="GO" id="GO:0008137">
    <property type="term" value="F:NADH dehydrogenase (ubiquinone) activity"/>
    <property type="evidence" value="ECO:0007669"/>
    <property type="project" value="UniProtKB-UniRule"/>
</dbReference>
<evidence type="ECO:0000256" key="2">
    <source>
        <dbReference type="ARBA" id="ARBA00005698"/>
    </source>
</evidence>